<dbReference type="AlphaFoldDB" id="A0A182J3K0"/>
<accession>A0A182J3K0</accession>
<dbReference type="EnsemblMetazoa" id="AATE010691-RA">
    <property type="protein sequence ID" value="AATE010691-PA.1"/>
    <property type="gene ID" value="AATE010691"/>
</dbReference>
<sequence length="316" mass="36645">MSIEPFFGVLSLLFLQHKSVHSQLHSAKELAEEYFDESEVPNLFDGFNVAVSDPVKARSWEHRETCHFPNANGTIRLENIREGLWIPLAYLRHSDNHLHPFVSPYGPLRCLRAMTRYDPNRKWLSLRYGCRANASFPWRWDFLFEFLPNKRILYRNRYGCSGARQLRRTVIAATDHENYLVLHGCQSNADHYMRANGLMVLVRTFAPSRAVHWAIGNYTRQVLQPQTELTYLNRTADGPKSPDGSCNCSVASGFVFCDPKYRFRRDPELVQRVNATYYRWLVLAAVVALLMTTLVLVEQLYTFQSTMVEVNYTPIN</sequence>
<organism evidence="1">
    <name type="scientific">Anopheles atroparvus</name>
    <name type="common">European mosquito</name>
    <dbReference type="NCBI Taxonomy" id="41427"/>
    <lineage>
        <taxon>Eukaryota</taxon>
        <taxon>Metazoa</taxon>
        <taxon>Ecdysozoa</taxon>
        <taxon>Arthropoda</taxon>
        <taxon>Hexapoda</taxon>
        <taxon>Insecta</taxon>
        <taxon>Pterygota</taxon>
        <taxon>Neoptera</taxon>
        <taxon>Endopterygota</taxon>
        <taxon>Diptera</taxon>
        <taxon>Nematocera</taxon>
        <taxon>Culicoidea</taxon>
        <taxon>Culicidae</taxon>
        <taxon>Anophelinae</taxon>
        <taxon>Anopheles</taxon>
    </lineage>
</organism>
<reference evidence="1" key="1">
    <citation type="submission" date="2022-08" db="UniProtKB">
        <authorList>
            <consortium name="EnsemblMetazoa"/>
        </authorList>
    </citation>
    <scope>IDENTIFICATION</scope>
    <source>
        <strain evidence="1">EBRO</strain>
    </source>
</reference>
<proteinExistence type="predicted"/>
<protein>
    <submittedName>
        <fullName evidence="1">Uncharacterized protein</fullName>
    </submittedName>
</protein>
<evidence type="ECO:0000313" key="1">
    <source>
        <dbReference type="EnsemblMetazoa" id="AATE010691-PA.1"/>
    </source>
</evidence>
<name>A0A182J3K0_ANOAO</name>
<dbReference type="VEuPathDB" id="VectorBase:AATE010691"/>